<dbReference type="AlphaFoldDB" id="X1HH97"/>
<dbReference type="EMBL" id="BARU01027024">
    <property type="protein sequence ID" value="GAH69521.1"/>
    <property type="molecule type" value="Genomic_DNA"/>
</dbReference>
<dbReference type="SUPFAM" id="SSF53681">
    <property type="entry name" value="Aspartate/glutamate racemase"/>
    <property type="match status" value="2"/>
</dbReference>
<dbReference type="NCBIfam" id="TIGR00067">
    <property type="entry name" value="glut_race"/>
    <property type="match status" value="1"/>
</dbReference>
<dbReference type="InterPro" id="IPR015942">
    <property type="entry name" value="Asp/Glu/hydantoin_racemase"/>
</dbReference>
<dbReference type="EC" id="5.1.1.3" evidence="2"/>
<dbReference type="Pfam" id="PF01177">
    <property type="entry name" value="Asp_Glu_race"/>
    <property type="match status" value="1"/>
</dbReference>
<dbReference type="InterPro" id="IPR033134">
    <property type="entry name" value="Asp/Glu_racemase_AS_2"/>
</dbReference>
<feature type="non-terminal residue" evidence="7">
    <location>
        <position position="1"/>
    </location>
</feature>
<evidence type="ECO:0000256" key="2">
    <source>
        <dbReference type="ARBA" id="ARBA00013090"/>
    </source>
</evidence>
<dbReference type="PANTHER" id="PTHR21198:SF2">
    <property type="entry name" value="GLUTAMATE RACEMASE"/>
    <property type="match status" value="1"/>
</dbReference>
<keyword evidence="6" id="KW-0961">Cell wall biogenesis/degradation</keyword>
<dbReference type="PANTHER" id="PTHR21198">
    <property type="entry name" value="GLUTAMATE RACEMASE"/>
    <property type="match status" value="1"/>
</dbReference>
<keyword evidence="4" id="KW-0573">Peptidoglycan synthesis</keyword>
<comment type="caution">
    <text evidence="7">The sequence shown here is derived from an EMBL/GenBank/DDBJ whole genome shotgun (WGS) entry which is preliminary data.</text>
</comment>
<dbReference type="GO" id="GO:0009252">
    <property type="term" value="P:peptidoglycan biosynthetic process"/>
    <property type="evidence" value="ECO:0007669"/>
    <property type="project" value="UniProtKB-KW"/>
</dbReference>
<dbReference type="FunFam" id="3.40.50.1860:FF:000001">
    <property type="entry name" value="Glutamate racemase"/>
    <property type="match status" value="1"/>
</dbReference>
<reference evidence="7" key="1">
    <citation type="journal article" date="2014" name="Front. Microbiol.">
        <title>High frequency of phylogenetically diverse reductive dehalogenase-homologous genes in deep subseafloor sedimentary metagenomes.</title>
        <authorList>
            <person name="Kawai M."/>
            <person name="Futagami T."/>
            <person name="Toyoda A."/>
            <person name="Takaki Y."/>
            <person name="Nishi S."/>
            <person name="Hori S."/>
            <person name="Arai W."/>
            <person name="Tsubouchi T."/>
            <person name="Morono Y."/>
            <person name="Uchiyama I."/>
            <person name="Ito T."/>
            <person name="Fujiyama A."/>
            <person name="Inagaki F."/>
            <person name="Takami H."/>
        </authorList>
    </citation>
    <scope>NUCLEOTIDE SEQUENCE</scope>
    <source>
        <strain evidence="7">Expedition CK06-06</strain>
    </source>
</reference>
<name>X1HH97_9ZZZZ</name>
<dbReference type="GO" id="GO:0008881">
    <property type="term" value="F:glutamate racemase activity"/>
    <property type="evidence" value="ECO:0007669"/>
    <property type="project" value="UniProtKB-EC"/>
</dbReference>
<dbReference type="InterPro" id="IPR001920">
    <property type="entry name" value="Asp/Glu_race"/>
</dbReference>
<dbReference type="PROSITE" id="PS00924">
    <property type="entry name" value="ASP_GLU_RACEMASE_2"/>
    <property type="match status" value="1"/>
</dbReference>
<gene>
    <name evidence="7" type="ORF">S03H2_43333</name>
</gene>
<accession>X1HH97</accession>
<evidence type="ECO:0000256" key="3">
    <source>
        <dbReference type="ARBA" id="ARBA00022960"/>
    </source>
</evidence>
<dbReference type="InterPro" id="IPR004391">
    <property type="entry name" value="Glu_race"/>
</dbReference>
<evidence type="ECO:0000256" key="5">
    <source>
        <dbReference type="ARBA" id="ARBA00023235"/>
    </source>
</evidence>
<dbReference type="GO" id="GO:0071555">
    <property type="term" value="P:cell wall organization"/>
    <property type="evidence" value="ECO:0007669"/>
    <property type="project" value="UniProtKB-KW"/>
</dbReference>
<comment type="catalytic activity">
    <reaction evidence="1">
        <text>L-glutamate = D-glutamate</text>
        <dbReference type="Rhea" id="RHEA:12813"/>
        <dbReference type="ChEBI" id="CHEBI:29985"/>
        <dbReference type="ChEBI" id="CHEBI:29986"/>
        <dbReference type="EC" id="5.1.1.3"/>
    </reaction>
</comment>
<evidence type="ECO:0000256" key="4">
    <source>
        <dbReference type="ARBA" id="ARBA00022984"/>
    </source>
</evidence>
<keyword evidence="3" id="KW-0133">Cell shape</keyword>
<proteinExistence type="inferred from homology"/>
<dbReference type="GO" id="GO:0008360">
    <property type="term" value="P:regulation of cell shape"/>
    <property type="evidence" value="ECO:0007669"/>
    <property type="project" value="UniProtKB-KW"/>
</dbReference>
<dbReference type="Gene3D" id="3.40.50.1860">
    <property type="match status" value="2"/>
</dbReference>
<evidence type="ECO:0000256" key="1">
    <source>
        <dbReference type="ARBA" id="ARBA00001602"/>
    </source>
</evidence>
<dbReference type="HAMAP" id="MF_00258">
    <property type="entry name" value="Glu_racemase"/>
    <property type="match status" value="1"/>
</dbReference>
<evidence type="ECO:0000313" key="7">
    <source>
        <dbReference type="EMBL" id="GAH69521.1"/>
    </source>
</evidence>
<keyword evidence="5" id="KW-0413">Isomerase</keyword>
<sequence>TIYLGDTARVPYGSKPKATVIQYALEGAKFLSKQKIKALVVACNTICCLAMSKLRKAFDLPIIDIIAPASRAAVELTKNKRIGVIGTEGTINSGAYDQAIKQLDDKIEIFSRACPLFVPIVEENLLKGNVTQRIVDIYLSGLVEERIDTLILGCTHYPLLIEPISKCMDPRVTLLNPATAVARELKQKLVENNLLNDKAEGYRKFFFTSQPQKAEKLIRHLKIKIDHIEQADFALPGV</sequence>
<organism evidence="7">
    <name type="scientific">marine sediment metagenome</name>
    <dbReference type="NCBI Taxonomy" id="412755"/>
    <lineage>
        <taxon>unclassified sequences</taxon>
        <taxon>metagenomes</taxon>
        <taxon>ecological metagenomes</taxon>
    </lineage>
</organism>
<evidence type="ECO:0000256" key="6">
    <source>
        <dbReference type="ARBA" id="ARBA00023316"/>
    </source>
</evidence>
<protein>
    <recommendedName>
        <fullName evidence="2">glutamate racemase</fullName>
        <ecNumber evidence="2">5.1.1.3</ecNumber>
    </recommendedName>
</protein>